<evidence type="ECO:0000256" key="1">
    <source>
        <dbReference type="ARBA" id="ARBA00005189"/>
    </source>
</evidence>
<name>A0ABS8D5K6_9NEIS</name>
<reference evidence="5" key="1">
    <citation type="submission" date="2021-10" db="EMBL/GenBank/DDBJ databases">
        <title>The complete genome sequence of Leeia sp. TBRC 13508.</title>
        <authorList>
            <person name="Charoenyingcharoen P."/>
            <person name="Yukphan P."/>
        </authorList>
    </citation>
    <scope>NUCLEOTIDE SEQUENCE</scope>
    <source>
        <strain evidence="5">TBRC 13508</strain>
    </source>
</reference>
<comment type="caution">
    <text evidence="5">The sequence shown here is derived from an EMBL/GenBank/DDBJ whole genome shotgun (WGS) entry which is preliminary data.</text>
</comment>
<evidence type="ECO:0000256" key="2">
    <source>
        <dbReference type="ARBA" id="ARBA00022679"/>
    </source>
</evidence>
<dbReference type="CDD" id="cd07989">
    <property type="entry name" value="LPLAT_AGPAT-like"/>
    <property type="match status" value="1"/>
</dbReference>
<feature type="domain" description="Phospholipid/glycerol acyltransferase" evidence="4">
    <location>
        <begin position="61"/>
        <end position="169"/>
    </location>
</feature>
<dbReference type="PANTHER" id="PTHR10434:SF66">
    <property type="entry name" value="PHOSPHOLIPID_GLYCEROL ACYLTRANSFERASE DOMAIN-CONTAINING PROTEIN"/>
    <property type="match status" value="1"/>
</dbReference>
<keyword evidence="3 5" id="KW-0012">Acyltransferase</keyword>
<dbReference type="Proteomes" id="UP001165395">
    <property type="component" value="Unassembled WGS sequence"/>
</dbReference>
<keyword evidence="2" id="KW-0808">Transferase</keyword>
<dbReference type="Pfam" id="PF01553">
    <property type="entry name" value="Acyltransferase"/>
    <property type="match status" value="1"/>
</dbReference>
<dbReference type="InterPro" id="IPR002123">
    <property type="entry name" value="Plipid/glycerol_acylTrfase"/>
</dbReference>
<accession>A0ABS8D5K6</accession>
<dbReference type="PANTHER" id="PTHR10434">
    <property type="entry name" value="1-ACYL-SN-GLYCEROL-3-PHOSPHATE ACYLTRANSFERASE"/>
    <property type="match status" value="1"/>
</dbReference>
<protein>
    <submittedName>
        <fullName evidence="5">1-acyl-sn-glycerol-3-phosphate acyltransferase</fullName>
    </submittedName>
</protein>
<evidence type="ECO:0000313" key="6">
    <source>
        <dbReference type="Proteomes" id="UP001165395"/>
    </source>
</evidence>
<sequence length="233" mass="26420">MLLIGNALVLPLLPFPNSFHARLVQFAISRICRIFFAGCRFFGLLYCDLSALDEINRRKGLVVVPNHPAMIDAFLVLSRVNRMICIMKGRLETNLFLGAGAKLAGYVSNRYTERMLREAIAKVKAGDHLLLFPEGTRTTETPVNTFHGTAALIAKKAKVNLLPVFIYTNSPYLTKSWPIWKPPQFPVCYQVKLGEEIEASGVVAETTKRLQDLYQDQQFIDLRYTLDRQLRSK</sequence>
<dbReference type="SMART" id="SM00563">
    <property type="entry name" value="PlsC"/>
    <property type="match status" value="1"/>
</dbReference>
<evidence type="ECO:0000259" key="4">
    <source>
        <dbReference type="SMART" id="SM00563"/>
    </source>
</evidence>
<dbReference type="GO" id="GO:0016746">
    <property type="term" value="F:acyltransferase activity"/>
    <property type="evidence" value="ECO:0007669"/>
    <property type="project" value="UniProtKB-KW"/>
</dbReference>
<dbReference type="EMBL" id="JAJBZT010000002">
    <property type="protein sequence ID" value="MCB6182898.1"/>
    <property type="molecule type" value="Genomic_DNA"/>
</dbReference>
<dbReference type="RefSeq" id="WP_227179091.1">
    <property type="nucleotide sequence ID" value="NZ_JAJBZT010000002.1"/>
</dbReference>
<organism evidence="5 6">
    <name type="scientific">Leeia speluncae</name>
    <dbReference type="NCBI Taxonomy" id="2884804"/>
    <lineage>
        <taxon>Bacteria</taxon>
        <taxon>Pseudomonadati</taxon>
        <taxon>Pseudomonadota</taxon>
        <taxon>Betaproteobacteria</taxon>
        <taxon>Neisseriales</taxon>
        <taxon>Leeiaceae</taxon>
        <taxon>Leeia</taxon>
    </lineage>
</organism>
<evidence type="ECO:0000256" key="3">
    <source>
        <dbReference type="ARBA" id="ARBA00023315"/>
    </source>
</evidence>
<dbReference type="SUPFAM" id="SSF69593">
    <property type="entry name" value="Glycerol-3-phosphate (1)-acyltransferase"/>
    <property type="match status" value="1"/>
</dbReference>
<proteinExistence type="predicted"/>
<evidence type="ECO:0000313" key="5">
    <source>
        <dbReference type="EMBL" id="MCB6182898.1"/>
    </source>
</evidence>
<gene>
    <name evidence="5" type="ORF">LIN78_04965</name>
</gene>
<comment type="pathway">
    <text evidence="1">Lipid metabolism.</text>
</comment>
<keyword evidence="6" id="KW-1185">Reference proteome</keyword>